<dbReference type="Proteomes" id="UP000887569">
    <property type="component" value="Unplaced"/>
</dbReference>
<dbReference type="SUPFAM" id="SSF52540">
    <property type="entry name" value="P-loop containing nucleoside triphosphate hydrolases"/>
    <property type="match status" value="1"/>
</dbReference>
<evidence type="ECO:0000313" key="10">
    <source>
        <dbReference type="Proteomes" id="UP000887569"/>
    </source>
</evidence>
<dbReference type="PANTHER" id="PTHR47959">
    <property type="entry name" value="ATP-DEPENDENT RNA HELICASE RHLE-RELATED"/>
    <property type="match status" value="1"/>
</dbReference>
<dbReference type="PROSITE" id="PS51192">
    <property type="entry name" value="HELICASE_ATP_BIND_1"/>
    <property type="match status" value="1"/>
</dbReference>
<dbReference type="GO" id="GO:0003676">
    <property type="term" value="F:nucleic acid binding"/>
    <property type="evidence" value="ECO:0007669"/>
    <property type="project" value="InterPro"/>
</dbReference>
<feature type="region of interest" description="Disordered" evidence="7">
    <location>
        <begin position="1"/>
        <end position="70"/>
    </location>
</feature>
<dbReference type="GO" id="GO:0003724">
    <property type="term" value="F:RNA helicase activity"/>
    <property type="evidence" value="ECO:0007669"/>
    <property type="project" value="UniProtKB-EC"/>
</dbReference>
<evidence type="ECO:0000256" key="6">
    <source>
        <dbReference type="PROSITE-ProRule" id="PRU00552"/>
    </source>
</evidence>
<evidence type="ECO:0000256" key="3">
    <source>
        <dbReference type="ARBA" id="ARBA00022801"/>
    </source>
</evidence>
<dbReference type="Pfam" id="PF00270">
    <property type="entry name" value="DEAD"/>
    <property type="match status" value="1"/>
</dbReference>
<name>A0A915ALZ7_PARUN</name>
<sequence>SSTLSVCMLSSDEDEKENENTNVVDDDNEGNSSSVEESADEDDASDAYNLEEPENNGEVKSVEDTDSEAETAELTIDVPDSKLIQANLVVSEAKTFSELGLSRWVCEQLRQLSVKLPTPVQANCIPHILAGSDVLGCAKTGTGKTLAFALPILNQLAVDPFGIYALVLTPTRELAFQIAEQFVALGARIGLKTTVIVGGRDQVEQAKNLASFESNLKT</sequence>
<accession>A0A915ALZ7</accession>
<evidence type="ECO:0000313" key="11">
    <source>
        <dbReference type="WBParaSite" id="PgR011_g076_t07"/>
    </source>
</evidence>
<dbReference type="AlphaFoldDB" id="A0A915ALZ7"/>
<dbReference type="Gene3D" id="3.40.50.300">
    <property type="entry name" value="P-loop containing nucleotide triphosphate hydrolases"/>
    <property type="match status" value="1"/>
</dbReference>
<dbReference type="InterPro" id="IPR011545">
    <property type="entry name" value="DEAD/DEAH_box_helicase_dom"/>
</dbReference>
<dbReference type="EC" id="3.6.4.13" evidence="1"/>
<feature type="compositionally biased region" description="Acidic residues" evidence="7">
    <location>
        <begin position="37"/>
        <end position="55"/>
    </location>
</feature>
<reference evidence="11" key="1">
    <citation type="submission" date="2022-11" db="UniProtKB">
        <authorList>
            <consortium name="WormBaseParasite"/>
        </authorList>
    </citation>
    <scope>IDENTIFICATION</scope>
</reference>
<proteinExistence type="predicted"/>
<evidence type="ECO:0000259" key="8">
    <source>
        <dbReference type="PROSITE" id="PS51192"/>
    </source>
</evidence>
<dbReference type="InterPro" id="IPR014014">
    <property type="entry name" value="RNA_helicase_DEAD_Q_motif"/>
</dbReference>
<dbReference type="InterPro" id="IPR050079">
    <property type="entry name" value="DEAD_box_RNA_helicase"/>
</dbReference>
<keyword evidence="2" id="KW-0547">Nucleotide-binding</keyword>
<dbReference type="GO" id="GO:0005524">
    <property type="term" value="F:ATP binding"/>
    <property type="evidence" value="ECO:0007669"/>
    <property type="project" value="UniProtKB-KW"/>
</dbReference>
<dbReference type="PANTHER" id="PTHR47959:SF24">
    <property type="entry name" value="ATP-DEPENDENT RNA HELICASE"/>
    <property type="match status" value="1"/>
</dbReference>
<evidence type="ECO:0000256" key="1">
    <source>
        <dbReference type="ARBA" id="ARBA00012552"/>
    </source>
</evidence>
<evidence type="ECO:0000259" key="9">
    <source>
        <dbReference type="PROSITE" id="PS51195"/>
    </source>
</evidence>
<feature type="domain" description="Helicase ATP-binding" evidence="8">
    <location>
        <begin position="125"/>
        <end position="218"/>
    </location>
</feature>
<evidence type="ECO:0000256" key="7">
    <source>
        <dbReference type="SAM" id="MobiDB-lite"/>
    </source>
</evidence>
<feature type="domain" description="DEAD-box RNA helicase Q" evidence="9">
    <location>
        <begin position="94"/>
        <end position="122"/>
    </location>
</feature>
<dbReference type="GO" id="GO:0016787">
    <property type="term" value="F:hydrolase activity"/>
    <property type="evidence" value="ECO:0007669"/>
    <property type="project" value="UniProtKB-KW"/>
</dbReference>
<keyword evidence="3" id="KW-0378">Hydrolase</keyword>
<dbReference type="GO" id="GO:0005829">
    <property type="term" value="C:cytosol"/>
    <property type="evidence" value="ECO:0007669"/>
    <property type="project" value="TreeGrafter"/>
</dbReference>
<keyword evidence="10" id="KW-1185">Reference proteome</keyword>
<feature type="short sequence motif" description="Q motif" evidence="6">
    <location>
        <begin position="94"/>
        <end position="122"/>
    </location>
</feature>
<protein>
    <recommendedName>
        <fullName evidence="1">RNA helicase</fullName>
        <ecNumber evidence="1">3.6.4.13</ecNumber>
    </recommendedName>
</protein>
<evidence type="ECO:0000256" key="2">
    <source>
        <dbReference type="ARBA" id="ARBA00022741"/>
    </source>
</evidence>
<evidence type="ECO:0000256" key="5">
    <source>
        <dbReference type="ARBA" id="ARBA00022840"/>
    </source>
</evidence>
<dbReference type="PROSITE" id="PS51195">
    <property type="entry name" value="Q_MOTIF"/>
    <property type="match status" value="1"/>
</dbReference>
<dbReference type="InterPro" id="IPR014001">
    <property type="entry name" value="Helicase_ATP-bd"/>
</dbReference>
<dbReference type="WBParaSite" id="PgR011_g076_t07">
    <property type="protein sequence ID" value="PgR011_g076_t07"/>
    <property type="gene ID" value="PgR011_g076"/>
</dbReference>
<evidence type="ECO:0000256" key="4">
    <source>
        <dbReference type="ARBA" id="ARBA00022806"/>
    </source>
</evidence>
<keyword evidence="4" id="KW-0347">Helicase</keyword>
<keyword evidence="5" id="KW-0067">ATP-binding</keyword>
<dbReference type="InterPro" id="IPR027417">
    <property type="entry name" value="P-loop_NTPase"/>
</dbReference>
<organism evidence="10 11">
    <name type="scientific">Parascaris univalens</name>
    <name type="common">Nematode worm</name>
    <dbReference type="NCBI Taxonomy" id="6257"/>
    <lineage>
        <taxon>Eukaryota</taxon>
        <taxon>Metazoa</taxon>
        <taxon>Ecdysozoa</taxon>
        <taxon>Nematoda</taxon>
        <taxon>Chromadorea</taxon>
        <taxon>Rhabditida</taxon>
        <taxon>Spirurina</taxon>
        <taxon>Ascaridomorpha</taxon>
        <taxon>Ascaridoidea</taxon>
        <taxon>Ascarididae</taxon>
        <taxon>Parascaris</taxon>
    </lineage>
</organism>